<feature type="transmembrane region" description="Helical" evidence="1">
    <location>
        <begin position="130"/>
        <end position="147"/>
    </location>
</feature>
<dbReference type="PROSITE" id="PS51257">
    <property type="entry name" value="PROKAR_LIPOPROTEIN"/>
    <property type="match status" value="1"/>
</dbReference>
<feature type="transmembrane region" description="Helical" evidence="1">
    <location>
        <begin position="104"/>
        <end position="124"/>
    </location>
</feature>
<name>A0A5A4UBB8_ESCAL</name>
<dbReference type="RefSeq" id="WP_149507662.1">
    <property type="nucleotide sequence ID" value="NZ_BJWP01000168.1"/>
</dbReference>
<feature type="transmembrane region" description="Helical" evidence="1">
    <location>
        <begin position="205"/>
        <end position="229"/>
    </location>
</feature>
<feature type="transmembrane region" description="Helical" evidence="1">
    <location>
        <begin position="354"/>
        <end position="374"/>
    </location>
</feature>
<gene>
    <name evidence="2" type="primary">wzy</name>
</gene>
<dbReference type="AlphaFoldDB" id="A0A5A4UBB8"/>
<dbReference type="Pfam" id="PF14897">
    <property type="entry name" value="EpsG"/>
    <property type="match status" value="1"/>
</dbReference>
<organism evidence="2">
    <name type="scientific">Escherichia albertii</name>
    <dbReference type="NCBI Taxonomy" id="208962"/>
    <lineage>
        <taxon>Bacteria</taxon>
        <taxon>Pseudomonadati</taxon>
        <taxon>Pseudomonadota</taxon>
        <taxon>Gammaproteobacteria</taxon>
        <taxon>Enterobacterales</taxon>
        <taxon>Enterobacteriaceae</taxon>
        <taxon>Escherichia</taxon>
    </lineage>
</organism>
<feature type="transmembrane region" description="Helical" evidence="1">
    <location>
        <begin position="53"/>
        <end position="71"/>
    </location>
</feature>
<sequence length="402" mass="46674">MNDKINMIRNENAIIIMAMILAVMFLGCMSLSPLLGFYIPLMFLCIVCGDSKYIRMVLILFSIYSASFFVASRNIFDANASDFDVYYNVYQIVNNGGSILYKDFSAGFEFFLPLFFKIISFILGDASPQIVLAVTVFAQLFLLYVWLEWDGFKNVNPEDRNLCAASTFGLLFIYMFSQILRQGFSSVFCLFAISFFLRKERLSFIIFYLLAISSHLTAIIIVPMFIVFMKNKKISMLICLGIFIFSGVFSLLLPFIVAHNLFGEMSYKFAFYTFTSLSGYDLSSYFKFLVITVIAGYFFFDNKNKYLKPLICYGGLAYIALLPIPLASDRMLMVLAALLPGYMLFFSFYKIKNIYKIILIVFFMLKVMTYGPFYDHKKDYDNPMQYWYTYPWINDTPFYYIK</sequence>
<keyword evidence="1" id="KW-0812">Transmembrane</keyword>
<feature type="transmembrane region" description="Helical" evidence="1">
    <location>
        <begin position="168"/>
        <end position="193"/>
    </location>
</feature>
<feature type="transmembrane region" description="Helical" evidence="1">
    <location>
        <begin position="12"/>
        <end position="41"/>
    </location>
</feature>
<proteinExistence type="predicted"/>
<feature type="transmembrane region" description="Helical" evidence="1">
    <location>
        <begin position="307"/>
        <end position="326"/>
    </location>
</feature>
<evidence type="ECO:0000256" key="1">
    <source>
        <dbReference type="SAM" id="Phobius"/>
    </source>
</evidence>
<evidence type="ECO:0000313" key="2">
    <source>
        <dbReference type="EMBL" id="BBM63081.1"/>
    </source>
</evidence>
<keyword evidence="1" id="KW-1133">Transmembrane helix</keyword>
<dbReference type="InterPro" id="IPR049458">
    <property type="entry name" value="EpsG-like"/>
</dbReference>
<reference evidence="2" key="1">
    <citation type="submission" date="2019-07" db="EMBL/GenBank/DDBJ databases">
        <title>Overview of O-antigen diversity of Escherichia albertii, an emerging enteropathogen; genetic structure, serology, and development of O-genotyping method.</title>
        <authorList>
            <person name="Ooka T."/>
            <person name="Seto K."/>
            <person name="Ogura Y."/>
            <person name="Iguchi A."/>
            <person name="Imura N."/>
            <person name="Honda M."/>
            <person name="Etoh Y."/>
            <person name="Ikeda T."/>
            <person name="Sugitani W."/>
            <person name="Konno T."/>
            <person name="Kawano K."/>
            <person name="Kudo Y."/>
            <person name="Murakami K."/>
            <person name="Hayashi T."/>
            <person name="Nishi J."/>
        </authorList>
    </citation>
    <scope>NUCLEOTIDE SEQUENCE</scope>
    <source>
        <strain evidence="2">P6-1 al</strain>
    </source>
</reference>
<accession>A0A5A4UBB8</accession>
<keyword evidence="1" id="KW-0472">Membrane</keyword>
<feature type="transmembrane region" description="Helical" evidence="1">
    <location>
        <begin position="236"/>
        <end position="262"/>
    </location>
</feature>
<protein>
    <submittedName>
        <fullName evidence="2">O-antigen polymerase</fullName>
    </submittedName>
</protein>
<feature type="transmembrane region" description="Helical" evidence="1">
    <location>
        <begin position="282"/>
        <end position="300"/>
    </location>
</feature>
<feature type="transmembrane region" description="Helical" evidence="1">
    <location>
        <begin position="332"/>
        <end position="349"/>
    </location>
</feature>
<dbReference type="EMBL" id="LC494352">
    <property type="protein sequence ID" value="BBM63081.1"/>
    <property type="molecule type" value="Genomic_DNA"/>
</dbReference>